<evidence type="ECO:0000313" key="3">
    <source>
        <dbReference type="EMBL" id="QSF55946.1"/>
    </source>
</evidence>
<protein>
    <submittedName>
        <fullName evidence="3">DUF3459 domain-containing protein</fullName>
    </submittedName>
</protein>
<dbReference type="Proteomes" id="UP000662957">
    <property type="component" value="Chromosome"/>
</dbReference>
<accession>A0ABX7LT19</accession>
<proteinExistence type="inferred from homology"/>
<dbReference type="PANTHER" id="PTHR10357">
    <property type="entry name" value="ALPHA-AMYLASE FAMILY MEMBER"/>
    <property type="match status" value="1"/>
</dbReference>
<evidence type="ECO:0000256" key="1">
    <source>
        <dbReference type="ARBA" id="ARBA00008061"/>
    </source>
</evidence>
<evidence type="ECO:0000313" key="4">
    <source>
        <dbReference type="Proteomes" id="UP000662957"/>
    </source>
</evidence>
<dbReference type="Gene3D" id="3.90.400.10">
    <property type="entry name" value="Oligo-1,6-glucosidase, Domain 2"/>
    <property type="match status" value="1"/>
</dbReference>
<organism evidence="3 4">
    <name type="scientific">Brevundimonas fontaquae</name>
    <dbReference type="NCBI Taxonomy" id="2813778"/>
    <lineage>
        <taxon>Bacteria</taxon>
        <taxon>Pseudomonadati</taxon>
        <taxon>Pseudomonadota</taxon>
        <taxon>Alphaproteobacteria</taxon>
        <taxon>Caulobacterales</taxon>
        <taxon>Caulobacteraceae</taxon>
        <taxon>Brevundimonas</taxon>
    </lineage>
</organism>
<dbReference type="SMART" id="SM00642">
    <property type="entry name" value="Aamy"/>
    <property type="match status" value="1"/>
</dbReference>
<dbReference type="InterPro" id="IPR006047">
    <property type="entry name" value="GH13_cat_dom"/>
</dbReference>
<dbReference type="Pfam" id="PF00128">
    <property type="entry name" value="Alpha-amylase"/>
    <property type="match status" value="1"/>
</dbReference>
<dbReference type="PANTHER" id="PTHR10357:SF179">
    <property type="entry name" value="NEUTRAL AND BASIC AMINO ACID TRANSPORT PROTEIN RBAT"/>
    <property type="match status" value="1"/>
</dbReference>
<dbReference type="Gene3D" id="3.20.20.80">
    <property type="entry name" value="Glycosidases"/>
    <property type="match status" value="2"/>
</dbReference>
<evidence type="ECO:0000259" key="2">
    <source>
        <dbReference type="SMART" id="SM00642"/>
    </source>
</evidence>
<name>A0ABX7LT19_9CAUL</name>
<dbReference type="SUPFAM" id="SSF51445">
    <property type="entry name" value="(Trans)glycosidases"/>
    <property type="match status" value="1"/>
</dbReference>
<dbReference type="InterPro" id="IPR045857">
    <property type="entry name" value="O16G_dom_2"/>
</dbReference>
<dbReference type="InterPro" id="IPR017853">
    <property type="entry name" value="GH"/>
</dbReference>
<dbReference type="EMBL" id="CP070968">
    <property type="protein sequence ID" value="QSF55946.1"/>
    <property type="molecule type" value="Genomic_DNA"/>
</dbReference>
<dbReference type="CDD" id="cd11330">
    <property type="entry name" value="AmyAc_OligoGlu"/>
    <property type="match status" value="1"/>
</dbReference>
<feature type="domain" description="Glycosyl hydrolase family 13 catalytic" evidence="2">
    <location>
        <begin position="34"/>
        <end position="418"/>
    </location>
</feature>
<sequence>MQERAVTALPLDLSTADAAPALAHDWWRGAVLYQIYPRSFADSNDDGVGDLKGITQHLDHVASLGVDGIWLSPFFTSPMKDFGYDVSDYCDVDPIFGTLADFDALIVRAHALGLKVVIDQVFSHTSDEHPWFTDSRASRNGAHADWYVWADAKPDGSPPSNWQSVFGGPAWTWDARRGQYYMHNFLASQPQLNVRNPAVQDALLAAARFWLDRGVDGFRLDAINFAIHDPSLRDNPPIQDGKKRTRPFDFQDKIYNQSHPDIIGFLNRIRALTDSYEGRFTVAEVGGDHADREMKEFTAGNDRLHSAYGFLYLYADTLKSELIGVGDGMWPDQQGEGWPSWTFSNHDAPRAVSRWAKGRDEKAFSEMALLLLMCLRGNVFVYQGEELGLPQAEVPFERLVDPEAIANWPETLGRDGARTPIPWVASAPNAGFSTVEPWLPVDPRHLALAVDAQEADPTSILHAARRIIALRQAHPALRTGGLEIESAGDLLVFRRFERVEGGERLLCVFNLGFEAVDWSAPAGARRIAAVNWTEADGSTLRPLAGLIFADAG</sequence>
<dbReference type="Gene3D" id="2.60.40.1180">
    <property type="entry name" value="Golgi alpha-mannosidase II"/>
    <property type="match status" value="1"/>
</dbReference>
<dbReference type="InterPro" id="IPR013780">
    <property type="entry name" value="Glyco_hydro_b"/>
</dbReference>
<reference evidence="3 4" key="1">
    <citation type="submission" date="2021-02" db="EMBL/GenBank/DDBJ databases">
        <title>Brevundimonas sp. CS1 genome sequence.</title>
        <authorList>
            <person name="Lee K."/>
            <person name="Choi Y.-J."/>
            <person name="Son H.-R."/>
        </authorList>
    </citation>
    <scope>NUCLEOTIDE SEQUENCE [LARGE SCALE GENOMIC DNA]</scope>
    <source>
        <strain evidence="3 4">CS1</strain>
    </source>
</reference>
<gene>
    <name evidence="3" type="ORF">JX001_14590</name>
</gene>
<comment type="similarity">
    <text evidence="1">Belongs to the glycosyl hydrolase 13 family.</text>
</comment>
<keyword evidence="4" id="KW-1185">Reference proteome</keyword>